<keyword evidence="2" id="KW-0285">Flavoprotein</keyword>
<accession>A0A1V5SDA1</accession>
<feature type="domain" description="FAD/NAD(P)-binding" evidence="4">
    <location>
        <begin position="4"/>
        <end position="275"/>
    </location>
</feature>
<dbReference type="SUPFAM" id="SSF51905">
    <property type="entry name" value="FAD/NAD(P)-binding domain"/>
    <property type="match status" value="1"/>
</dbReference>
<name>A0A1V5SDA1_9BACT</name>
<dbReference type="PANTHER" id="PTHR43429">
    <property type="entry name" value="PYRIDINE NUCLEOTIDE-DISULFIDE OXIDOREDUCTASE DOMAIN-CONTAINING"/>
    <property type="match status" value="1"/>
</dbReference>
<dbReference type="InterPro" id="IPR023753">
    <property type="entry name" value="FAD/NAD-binding_dom"/>
</dbReference>
<dbReference type="EMBL" id="MWBO01000031">
    <property type="protein sequence ID" value="OQA52465.1"/>
    <property type="molecule type" value="Genomic_DNA"/>
</dbReference>
<dbReference type="Gene3D" id="3.50.50.60">
    <property type="entry name" value="FAD/NAD(P)-binding domain"/>
    <property type="match status" value="2"/>
</dbReference>
<dbReference type="Proteomes" id="UP000485367">
    <property type="component" value="Unassembled WGS sequence"/>
</dbReference>
<evidence type="ECO:0000256" key="2">
    <source>
        <dbReference type="ARBA" id="ARBA00022630"/>
    </source>
</evidence>
<dbReference type="GO" id="GO:0015044">
    <property type="term" value="F:rubredoxin-NAD+ reductase activity"/>
    <property type="evidence" value="ECO:0007669"/>
    <property type="project" value="UniProtKB-EC"/>
</dbReference>
<dbReference type="InterPro" id="IPR036188">
    <property type="entry name" value="FAD/NAD-bd_sf"/>
</dbReference>
<keyword evidence="5" id="KW-0560">Oxidoreductase</keyword>
<dbReference type="PRINTS" id="PR00411">
    <property type="entry name" value="PNDRDTASEI"/>
</dbReference>
<protein>
    <submittedName>
        <fullName evidence="5">NADH-rubredoxin oxidoreductase</fullName>
        <ecNumber evidence="5">1.18.1.1</ecNumber>
    </submittedName>
</protein>
<dbReference type="InterPro" id="IPR050260">
    <property type="entry name" value="FAD-bd_OxRdtase"/>
</dbReference>
<dbReference type="PRINTS" id="PR00368">
    <property type="entry name" value="FADPNR"/>
</dbReference>
<comment type="cofactor">
    <cofactor evidence="1">
        <name>FAD</name>
        <dbReference type="ChEBI" id="CHEBI:57692"/>
    </cofactor>
</comment>
<sequence>METDYLIIGGGPAGIAAAQAIRENDSEGRVLVVDQEGHCLYSKIIFHHFLSGKISKDKLFLRSEQFYEKYKIELTKGRVVEGRYDEKRVKLESGQQIEFDKLIIASGGQPRRLEVQGAQDAFLSFYSLQDAVNLKDKVQNAQKVLVVGGGFLTLDLLDGLAELGKKIVLIMRDDYLLQNRLGEAGGKILQKSLQKAGVKIIANAQVEKISSEKAVRTAILDNGERVDFDLGVSAIGLKIDLDFAKSLGLAIDKGIVTDKRMRSSLEDVYACGDVCQFEDPFSHEWSLPGNYLFAQESGKIAGLNASGGDVLSQTYTMVSKKVLSCQLFFCGSADKKYQMSDMASGERYAAIFEKEGKVVGISTLNLLQKTKIARQSLGTKIKTDDLLKELLS</sequence>
<evidence type="ECO:0000256" key="3">
    <source>
        <dbReference type="ARBA" id="ARBA00022827"/>
    </source>
</evidence>
<dbReference type="PANTHER" id="PTHR43429:SF3">
    <property type="entry name" value="NITRITE REDUCTASE [NAD(P)H]"/>
    <property type="match status" value="1"/>
</dbReference>
<gene>
    <name evidence="5" type="primary">nroR</name>
    <name evidence="5" type="ORF">BWY43_00533</name>
</gene>
<evidence type="ECO:0000259" key="4">
    <source>
        <dbReference type="Pfam" id="PF07992"/>
    </source>
</evidence>
<dbReference type="EC" id="1.18.1.1" evidence="5"/>
<organism evidence="5">
    <name type="scientific">candidate division WS2 bacterium ADurb.Bin280</name>
    <dbReference type="NCBI Taxonomy" id="1852829"/>
    <lineage>
        <taxon>Bacteria</taxon>
        <taxon>candidate division WS2</taxon>
    </lineage>
</organism>
<dbReference type="AlphaFoldDB" id="A0A1V5SDA1"/>
<dbReference type="Pfam" id="PF07992">
    <property type="entry name" value="Pyr_redox_2"/>
    <property type="match status" value="1"/>
</dbReference>
<keyword evidence="3" id="KW-0274">FAD</keyword>
<reference evidence="5" key="1">
    <citation type="submission" date="2017-02" db="EMBL/GenBank/DDBJ databases">
        <title>Delving into the versatile metabolic prowess of the omnipresent phylum Bacteroidetes.</title>
        <authorList>
            <person name="Nobu M.K."/>
            <person name="Mei R."/>
            <person name="Narihiro T."/>
            <person name="Kuroda K."/>
            <person name="Liu W.-T."/>
        </authorList>
    </citation>
    <scope>NUCLEOTIDE SEQUENCE</scope>
    <source>
        <strain evidence="5">ADurb.Bin280</strain>
    </source>
</reference>
<evidence type="ECO:0000313" key="5">
    <source>
        <dbReference type="EMBL" id="OQA52465.1"/>
    </source>
</evidence>
<evidence type="ECO:0000256" key="1">
    <source>
        <dbReference type="ARBA" id="ARBA00001974"/>
    </source>
</evidence>
<proteinExistence type="predicted"/>
<comment type="caution">
    <text evidence="5">The sequence shown here is derived from an EMBL/GenBank/DDBJ whole genome shotgun (WGS) entry which is preliminary data.</text>
</comment>